<comment type="catalytic activity">
    <reaction evidence="7">
        <text>a quinone + sn-glycerol 3-phosphate = dihydroxyacetone phosphate + a quinol</text>
        <dbReference type="Rhea" id="RHEA:18977"/>
        <dbReference type="ChEBI" id="CHEBI:24646"/>
        <dbReference type="ChEBI" id="CHEBI:57597"/>
        <dbReference type="ChEBI" id="CHEBI:57642"/>
        <dbReference type="ChEBI" id="CHEBI:132124"/>
        <dbReference type="EC" id="1.1.5.3"/>
    </reaction>
</comment>
<dbReference type="Gene3D" id="3.30.9.10">
    <property type="entry name" value="D-Amino Acid Oxidase, subunit A, domain 2"/>
    <property type="match status" value="1"/>
</dbReference>
<dbReference type="Gene3D" id="3.50.50.60">
    <property type="entry name" value="FAD/NAD(P)-binding domain"/>
    <property type="match status" value="1"/>
</dbReference>
<name>A0A6J4HHV9_9ACTN</name>
<keyword evidence="4" id="KW-0319">Glycerol metabolism</keyword>
<dbReference type="Gene3D" id="1.10.8.870">
    <property type="entry name" value="Alpha-glycerophosphate oxidase, cap domain"/>
    <property type="match status" value="1"/>
</dbReference>
<dbReference type="PRINTS" id="PR01001">
    <property type="entry name" value="FADG3PDH"/>
</dbReference>
<gene>
    <name evidence="10" type="ORF">AVDCRST_MAG50-791</name>
</gene>
<evidence type="ECO:0000256" key="5">
    <source>
        <dbReference type="ARBA" id="ARBA00022827"/>
    </source>
</evidence>
<evidence type="ECO:0000259" key="8">
    <source>
        <dbReference type="Pfam" id="PF01266"/>
    </source>
</evidence>
<dbReference type="Pfam" id="PF16901">
    <property type="entry name" value="DAO_C"/>
    <property type="match status" value="1"/>
</dbReference>
<keyword evidence="3 7" id="KW-0285">Flavoprotein</keyword>
<evidence type="ECO:0000256" key="7">
    <source>
        <dbReference type="RuleBase" id="RU361217"/>
    </source>
</evidence>
<evidence type="ECO:0000313" key="10">
    <source>
        <dbReference type="EMBL" id="CAA9225101.1"/>
    </source>
</evidence>
<dbReference type="GO" id="GO:0009331">
    <property type="term" value="C:glycerol-3-phosphate dehydrogenase (FAD) complex"/>
    <property type="evidence" value="ECO:0007669"/>
    <property type="project" value="UniProtKB-UniRule"/>
</dbReference>
<dbReference type="PROSITE" id="PS00977">
    <property type="entry name" value="FAD_G3PDH_1"/>
    <property type="match status" value="1"/>
</dbReference>
<dbReference type="Pfam" id="PF01266">
    <property type="entry name" value="DAO"/>
    <property type="match status" value="1"/>
</dbReference>
<dbReference type="InterPro" id="IPR031656">
    <property type="entry name" value="DAO_C"/>
</dbReference>
<dbReference type="SUPFAM" id="SSF51905">
    <property type="entry name" value="FAD/NAD(P)-binding domain"/>
    <property type="match status" value="1"/>
</dbReference>
<dbReference type="InterPro" id="IPR036188">
    <property type="entry name" value="FAD/NAD-bd_sf"/>
</dbReference>
<evidence type="ECO:0000256" key="6">
    <source>
        <dbReference type="ARBA" id="ARBA00023002"/>
    </source>
</evidence>
<keyword evidence="6 7" id="KW-0560">Oxidoreductase</keyword>
<dbReference type="GO" id="GO:0046168">
    <property type="term" value="P:glycerol-3-phosphate catabolic process"/>
    <property type="evidence" value="ECO:0007669"/>
    <property type="project" value="TreeGrafter"/>
</dbReference>
<organism evidence="10">
    <name type="scientific">uncultured Acidimicrobiales bacterium</name>
    <dbReference type="NCBI Taxonomy" id="310071"/>
    <lineage>
        <taxon>Bacteria</taxon>
        <taxon>Bacillati</taxon>
        <taxon>Actinomycetota</taxon>
        <taxon>Acidimicrobiia</taxon>
        <taxon>Acidimicrobiales</taxon>
        <taxon>environmental samples</taxon>
    </lineage>
</organism>
<dbReference type="PANTHER" id="PTHR11985:SF35">
    <property type="entry name" value="ANAEROBIC GLYCEROL-3-PHOSPHATE DEHYDROGENASE SUBUNIT A"/>
    <property type="match status" value="1"/>
</dbReference>
<keyword evidence="5" id="KW-0274">FAD</keyword>
<dbReference type="InterPro" id="IPR000447">
    <property type="entry name" value="G3P_DH_FAD-dep"/>
</dbReference>
<comment type="cofactor">
    <cofactor evidence="1 7">
        <name>FAD</name>
        <dbReference type="ChEBI" id="CHEBI:57692"/>
    </cofactor>
</comment>
<comment type="similarity">
    <text evidence="2 7">Belongs to the FAD-dependent glycerol-3-phosphate dehydrogenase family.</text>
</comment>
<proteinExistence type="inferred from homology"/>
<reference evidence="10" key="1">
    <citation type="submission" date="2020-02" db="EMBL/GenBank/DDBJ databases">
        <authorList>
            <person name="Meier V. D."/>
        </authorList>
    </citation>
    <scope>NUCLEOTIDE SEQUENCE</scope>
    <source>
        <strain evidence="10">AVDCRST_MAG50</strain>
    </source>
</reference>
<evidence type="ECO:0000256" key="3">
    <source>
        <dbReference type="ARBA" id="ARBA00022630"/>
    </source>
</evidence>
<dbReference type="AlphaFoldDB" id="A0A6J4HHV9"/>
<dbReference type="InterPro" id="IPR006076">
    <property type="entry name" value="FAD-dep_OxRdtase"/>
</dbReference>
<protein>
    <recommendedName>
        <fullName evidence="7">Glycerol-3-phosphate dehydrogenase</fullName>
        <ecNumber evidence="7">1.1.5.3</ecNumber>
    </recommendedName>
</protein>
<dbReference type="GO" id="GO:0006071">
    <property type="term" value="P:glycerol metabolic process"/>
    <property type="evidence" value="ECO:0007669"/>
    <property type="project" value="UniProtKB-KW"/>
</dbReference>
<dbReference type="InterPro" id="IPR038299">
    <property type="entry name" value="DAO_C_sf"/>
</dbReference>
<dbReference type="PANTHER" id="PTHR11985">
    <property type="entry name" value="GLYCEROL-3-PHOSPHATE DEHYDROGENASE"/>
    <property type="match status" value="1"/>
</dbReference>
<sequence>MTGAAAGFDRVAGLARLRDETFDVLIIGGGITGAGVALDAASRGLRTALVERDDFASGTSSKSSKLVHGGLRYLQQREYRLVYENLRERQLLLDNAPHLVHHLPFLIPLFGRNGVVNKATAKAYRSALVLYDATGGVRIGKRHQRVSKQQALKHLPTLDADLLTAAFLYHDAAADDARLTLAVVRTAVVDHGAVAVNHAGVTSLFVDDGVVHGALLEDGTVVRASVVVNAAGVWSDEVRTMAEGRDPDSIRPAKGIHITVPAQKLPCDIAAVVPVPGDRRSVFVVPWGDFTYVGTTDTDYQGDIDDPQVTPDDVAYCLRAINAWFSRQLEPADVTSTWAGLRPLVKDEARVRTADLSRRHNVAVSDQGLITITGGKLTTYRKMGQDTVDEVGRRLKRRLPRSRTARIAIRGAEGYSTLGEPGAAAALGVDAAVLAHLAGRFGGEARALVAMMAADPSLAQPLVPGLPYLRAEAVYAARYEMATTVEDVLSRRTRALLEHREASAAAAADVARLLAGELGWSDEQTEASAEAYITLARRESSAAGLGLHTA</sequence>
<dbReference type="EMBL" id="CADCTF010000040">
    <property type="protein sequence ID" value="CAA9225101.1"/>
    <property type="molecule type" value="Genomic_DNA"/>
</dbReference>
<evidence type="ECO:0000256" key="4">
    <source>
        <dbReference type="ARBA" id="ARBA00022798"/>
    </source>
</evidence>
<feature type="domain" description="FAD dependent oxidoreductase" evidence="8">
    <location>
        <begin position="23"/>
        <end position="381"/>
    </location>
</feature>
<accession>A0A6J4HHV9</accession>
<evidence type="ECO:0000256" key="2">
    <source>
        <dbReference type="ARBA" id="ARBA00007330"/>
    </source>
</evidence>
<dbReference type="GO" id="GO:0004368">
    <property type="term" value="F:glycerol-3-phosphate dehydrogenase (quinone) activity"/>
    <property type="evidence" value="ECO:0007669"/>
    <property type="project" value="UniProtKB-EC"/>
</dbReference>
<evidence type="ECO:0000259" key="9">
    <source>
        <dbReference type="Pfam" id="PF16901"/>
    </source>
</evidence>
<evidence type="ECO:0000256" key="1">
    <source>
        <dbReference type="ARBA" id="ARBA00001974"/>
    </source>
</evidence>
<feature type="domain" description="Alpha-glycerophosphate oxidase C-terminal" evidence="9">
    <location>
        <begin position="402"/>
        <end position="524"/>
    </location>
</feature>
<dbReference type="EC" id="1.1.5.3" evidence="7"/>